<evidence type="ECO:0000256" key="5">
    <source>
        <dbReference type="ARBA" id="ARBA00039112"/>
    </source>
</evidence>
<comment type="catalytic activity">
    <reaction evidence="8">
        <text>N-terminal L-seryl-L-prolyl-L-lysyl-[protein] + 3 S-adenosyl-L-methionine = N-terminal N,N,N-trimethyl-L-seryl-L-prolyl-L-lysyl-[protein] + 3 S-adenosyl-L-homocysteine + 3 H(+)</text>
        <dbReference type="Rhea" id="RHEA:54724"/>
        <dbReference type="Rhea" id="RHEA-COMP:13789"/>
        <dbReference type="Rhea" id="RHEA-COMP:13973"/>
        <dbReference type="ChEBI" id="CHEBI:15378"/>
        <dbReference type="ChEBI" id="CHEBI:57856"/>
        <dbReference type="ChEBI" id="CHEBI:59789"/>
        <dbReference type="ChEBI" id="CHEBI:138061"/>
        <dbReference type="ChEBI" id="CHEBI:138317"/>
        <dbReference type="EC" id="2.1.1.244"/>
    </reaction>
</comment>
<dbReference type="EC" id="2.1.1.244" evidence="5"/>
<evidence type="ECO:0000256" key="3">
    <source>
        <dbReference type="ARBA" id="ARBA00022679"/>
    </source>
</evidence>
<gene>
    <name evidence="13" type="ORF">EX30DRAFT_339996</name>
</gene>
<evidence type="ECO:0000256" key="12">
    <source>
        <dbReference type="PIRSR" id="PIRSR016958-1"/>
    </source>
</evidence>
<feature type="binding site" evidence="12">
    <location>
        <position position="74"/>
    </location>
    <ligand>
        <name>S-adenosyl-L-methionine</name>
        <dbReference type="ChEBI" id="CHEBI:59789"/>
    </ligand>
</feature>
<dbReference type="AlphaFoldDB" id="A0A4S2MZ72"/>
<dbReference type="FunFam" id="3.40.50.150:FF:000025">
    <property type="entry name" value="N-terminal Xaa-Pro-Lys N-methyltransferase 1"/>
    <property type="match status" value="1"/>
</dbReference>
<comment type="similarity">
    <text evidence="1">Belongs to the methyltransferase superfamily. NTM1 family.</text>
</comment>
<comment type="catalytic activity">
    <reaction evidence="10">
        <text>N-terminal L-alanyl-L-prolyl-L-lysyl-[protein] + 3 S-adenosyl-L-methionine = N-terminal N,N,N-trimethyl-L-alanyl-L-prolyl-L-lysyl-[protein] + 3 S-adenosyl-L-homocysteine + 3 H(+)</text>
        <dbReference type="Rhea" id="RHEA:54712"/>
        <dbReference type="Rhea" id="RHEA-COMP:13785"/>
        <dbReference type="Rhea" id="RHEA-COMP:13971"/>
        <dbReference type="ChEBI" id="CHEBI:15378"/>
        <dbReference type="ChEBI" id="CHEBI:57856"/>
        <dbReference type="ChEBI" id="CHEBI:59789"/>
        <dbReference type="ChEBI" id="CHEBI:138057"/>
        <dbReference type="ChEBI" id="CHEBI:138315"/>
        <dbReference type="EC" id="2.1.1.244"/>
    </reaction>
</comment>
<dbReference type="OrthoDB" id="1298661at2759"/>
<organism evidence="13 14">
    <name type="scientific">Ascodesmis nigricans</name>
    <dbReference type="NCBI Taxonomy" id="341454"/>
    <lineage>
        <taxon>Eukaryota</taxon>
        <taxon>Fungi</taxon>
        <taxon>Dikarya</taxon>
        <taxon>Ascomycota</taxon>
        <taxon>Pezizomycotina</taxon>
        <taxon>Pezizomycetes</taxon>
        <taxon>Pezizales</taxon>
        <taxon>Ascodesmidaceae</taxon>
        <taxon>Ascodesmis</taxon>
    </lineage>
</organism>
<name>A0A4S2MZ72_9PEZI</name>
<dbReference type="Proteomes" id="UP000298138">
    <property type="component" value="Unassembled WGS sequence"/>
</dbReference>
<evidence type="ECO:0000256" key="2">
    <source>
        <dbReference type="ARBA" id="ARBA00022603"/>
    </source>
</evidence>
<evidence type="ECO:0000256" key="10">
    <source>
        <dbReference type="ARBA" id="ARBA00048167"/>
    </source>
</evidence>
<dbReference type="GO" id="GO:0032259">
    <property type="term" value="P:methylation"/>
    <property type="evidence" value="ECO:0007669"/>
    <property type="project" value="UniProtKB-KW"/>
</dbReference>
<protein>
    <recommendedName>
        <fullName evidence="6">Alpha N-terminal protein methyltransferase 1</fullName>
        <ecNumber evidence="5">2.1.1.244</ecNumber>
    </recommendedName>
    <alternativeName>
        <fullName evidence="11">Translation associated element 1</fullName>
    </alternativeName>
    <alternativeName>
        <fullName evidence="7">X-Pro-Lys N-terminal protein methyltransferase 1</fullName>
    </alternativeName>
</protein>
<reference evidence="13 14" key="1">
    <citation type="submission" date="2019-04" db="EMBL/GenBank/DDBJ databases">
        <title>Comparative genomics and transcriptomics to analyze fruiting body development in filamentous ascomycetes.</title>
        <authorList>
            <consortium name="DOE Joint Genome Institute"/>
            <person name="Lutkenhaus R."/>
            <person name="Traeger S."/>
            <person name="Breuer J."/>
            <person name="Kuo A."/>
            <person name="Lipzen A."/>
            <person name="Pangilinan J."/>
            <person name="Dilworth D."/>
            <person name="Sandor L."/>
            <person name="Poggeler S."/>
            <person name="Barry K."/>
            <person name="Grigoriev I.V."/>
            <person name="Nowrousian M."/>
        </authorList>
    </citation>
    <scope>NUCLEOTIDE SEQUENCE [LARGE SCALE GENOMIC DNA]</scope>
    <source>
        <strain evidence="13 14">CBS 389.68</strain>
    </source>
</reference>
<evidence type="ECO:0000256" key="11">
    <source>
        <dbReference type="ARBA" id="ARBA00082558"/>
    </source>
</evidence>
<evidence type="ECO:0000256" key="6">
    <source>
        <dbReference type="ARBA" id="ARBA00039449"/>
    </source>
</evidence>
<dbReference type="GO" id="GO:0071885">
    <property type="term" value="F:N-terminal protein N-methyltransferase activity"/>
    <property type="evidence" value="ECO:0007669"/>
    <property type="project" value="UniProtKB-EC"/>
</dbReference>
<accession>A0A4S2MZ72</accession>
<dbReference type="PANTHER" id="PTHR12753">
    <property type="entry name" value="AD-003 - RELATED"/>
    <property type="match status" value="1"/>
</dbReference>
<dbReference type="InterPro" id="IPR029063">
    <property type="entry name" value="SAM-dependent_MTases_sf"/>
</dbReference>
<dbReference type="PANTHER" id="PTHR12753:SF0">
    <property type="entry name" value="ALPHA N-TERMINAL PROTEIN METHYLTRANSFERASE 1"/>
    <property type="match status" value="1"/>
</dbReference>
<keyword evidence="2" id="KW-0489">Methyltransferase</keyword>
<evidence type="ECO:0000256" key="9">
    <source>
        <dbReference type="ARBA" id="ARBA00047885"/>
    </source>
</evidence>
<feature type="binding site" evidence="12">
    <location>
        <position position="69"/>
    </location>
    <ligand>
        <name>S-adenosyl-L-methionine</name>
        <dbReference type="ChEBI" id="CHEBI:59789"/>
    </ligand>
</feature>
<evidence type="ECO:0000256" key="7">
    <source>
        <dbReference type="ARBA" id="ARBA00043129"/>
    </source>
</evidence>
<dbReference type="Pfam" id="PF05891">
    <property type="entry name" value="Methyltransf_PK"/>
    <property type="match status" value="1"/>
</dbReference>
<keyword evidence="14" id="KW-1185">Reference proteome</keyword>
<dbReference type="InterPro" id="IPR008576">
    <property type="entry name" value="MeTrfase_NTM1"/>
</dbReference>
<comment type="catalytic activity">
    <reaction evidence="9">
        <text>N-terminal L-prolyl-L-prolyl-L-lysyl-[protein] + 2 S-adenosyl-L-methionine = N-terminal N,N-dimethyl-L-prolyl-L-prolyl-L-lysyl-[protein] + 2 S-adenosyl-L-homocysteine + 2 H(+)</text>
        <dbReference type="Rhea" id="RHEA:54736"/>
        <dbReference type="Rhea" id="RHEA-COMP:13787"/>
        <dbReference type="Rhea" id="RHEA-COMP:13974"/>
        <dbReference type="ChEBI" id="CHEBI:15378"/>
        <dbReference type="ChEBI" id="CHEBI:57856"/>
        <dbReference type="ChEBI" id="CHEBI:59789"/>
        <dbReference type="ChEBI" id="CHEBI:138059"/>
        <dbReference type="ChEBI" id="CHEBI:138318"/>
        <dbReference type="EC" id="2.1.1.244"/>
    </reaction>
</comment>
<dbReference type="STRING" id="341454.A0A4S2MZ72"/>
<dbReference type="InParanoid" id="A0A4S2MZ72"/>
<dbReference type="Gene3D" id="3.40.50.150">
    <property type="entry name" value="Vaccinia Virus protein VP39"/>
    <property type="match status" value="1"/>
</dbReference>
<evidence type="ECO:0000256" key="8">
    <source>
        <dbReference type="ARBA" id="ARBA00047306"/>
    </source>
</evidence>
<evidence type="ECO:0000313" key="14">
    <source>
        <dbReference type="Proteomes" id="UP000298138"/>
    </source>
</evidence>
<keyword evidence="3" id="KW-0808">Transferase</keyword>
<keyword evidence="4 12" id="KW-0949">S-adenosyl-L-methionine</keyword>
<sequence>MTSPQKEPVDKAIDTKKQLEYWNGVEATHDGMLGGFEIVHRVDIQGSKNFFAKLRLPRDNPPFRVADCGAGIGRITKNFLTKINKSVTVDIIEPVQKFTTTITSNPDFEEERREGRIGRVFNVGLEDWAPEEKAYWLIWTQWCVGHLTDAQLVEYVQRCGKALRDDGVLVVKENLASGAEDIFDEVDSSVTRSDQKFRKLFKDAGMKIVATEVQKGMPKGLYQVRSYALKVYQA</sequence>
<feature type="binding site" evidence="12">
    <location>
        <position position="141"/>
    </location>
    <ligand>
        <name>S-adenosyl-L-methionine</name>
        <dbReference type="ChEBI" id="CHEBI:59789"/>
    </ligand>
</feature>
<proteinExistence type="inferred from homology"/>
<dbReference type="GO" id="GO:0005737">
    <property type="term" value="C:cytoplasm"/>
    <property type="evidence" value="ECO:0007669"/>
    <property type="project" value="TreeGrafter"/>
</dbReference>
<evidence type="ECO:0000256" key="4">
    <source>
        <dbReference type="ARBA" id="ARBA00022691"/>
    </source>
</evidence>
<dbReference type="PIRSF" id="PIRSF016958">
    <property type="entry name" value="DUF858_MeTrfase_lik"/>
    <property type="match status" value="1"/>
</dbReference>
<dbReference type="SUPFAM" id="SSF53335">
    <property type="entry name" value="S-adenosyl-L-methionine-dependent methyltransferases"/>
    <property type="match status" value="1"/>
</dbReference>
<dbReference type="EMBL" id="ML220116">
    <property type="protein sequence ID" value="TGZ82099.1"/>
    <property type="molecule type" value="Genomic_DNA"/>
</dbReference>
<evidence type="ECO:0000313" key="13">
    <source>
        <dbReference type="EMBL" id="TGZ82099.1"/>
    </source>
</evidence>
<dbReference type="FunCoup" id="A0A4S2MZ72">
    <property type="interactions" value="499"/>
</dbReference>
<evidence type="ECO:0000256" key="1">
    <source>
        <dbReference type="ARBA" id="ARBA00009059"/>
    </source>
</evidence>